<keyword evidence="10" id="KW-0975">Bacterial flagellum</keyword>
<comment type="subcellular location">
    <subcellularLocation>
        <location evidence="1">Bacterial flagellum basal body</location>
    </subcellularLocation>
    <subcellularLocation>
        <location evidence="2">Cell inner membrane</location>
        <topology evidence="2">Peripheral membrane protein</topology>
    </subcellularLocation>
</comment>
<evidence type="ECO:0000256" key="5">
    <source>
        <dbReference type="ARBA" id="ARBA00022475"/>
    </source>
</evidence>
<evidence type="ECO:0000256" key="13">
    <source>
        <dbReference type="SAM" id="MobiDB-lite"/>
    </source>
</evidence>
<dbReference type="NCBIfam" id="TIGR01397">
    <property type="entry name" value="fliM_switch"/>
    <property type="match status" value="1"/>
</dbReference>
<dbReference type="GO" id="GO:0009425">
    <property type="term" value="C:bacterial-type flagellum basal body"/>
    <property type="evidence" value="ECO:0007669"/>
    <property type="project" value="UniProtKB-SubCell"/>
</dbReference>
<dbReference type="InterPro" id="IPR036429">
    <property type="entry name" value="SpoA-like_sf"/>
</dbReference>
<evidence type="ECO:0000256" key="1">
    <source>
        <dbReference type="ARBA" id="ARBA00004117"/>
    </source>
</evidence>
<dbReference type="PRINTS" id="PR00955">
    <property type="entry name" value="FLGMOTORFLIM"/>
</dbReference>
<dbReference type="Proteomes" id="UP000294692">
    <property type="component" value="Unassembled WGS sequence"/>
</dbReference>
<evidence type="ECO:0000259" key="14">
    <source>
        <dbReference type="Pfam" id="PF01052"/>
    </source>
</evidence>
<evidence type="ECO:0000256" key="9">
    <source>
        <dbReference type="ARBA" id="ARBA00023136"/>
    </source>
</evidence>
<evidence type="ECO:0000313" key="16">
    <source>
        <dbReference type="Proteomes" id="UP000294692"/>
    </source>
</evidence>
<dbReference type="InterPro" id="IPR001543">
    <property type="entry name" value="FliN-like_C"/>
</dbReference>
<evidence type="ECO:0000256" key="7">
    <source>
        <dbReference type="ARBA" id="ARBA00022519"/>
    </source>
</evidence>
<dbReference type="Pfam" id="PF01052">
    <property type="entry name" value="FliMN_C"/>
    <property type="match status" value="1"/>
</dbReference>
<evidence type="ECO:0000256" key="3">
    <source>
        <dbReference type="ARBA" id="ARBA00011049"/>
    </source>
</evidence>
<keyword evidence="8" id="KW-0283">Flagellar rotation</keyword>
<gene>
    <name evidence="15" type="ORF">EV686_103406</name>
</gene>
<proteinExistence type="inferred from homology"/>
<evidence type="ECO:0000256" key="6">
    <source>
        <dbReference type="ARBA" id="ARBA00022500"/>
    </source>
</evidence>
<evidence type="ECO:0000256" key="4">
    <source>
        <dbReference type="ARBA" id="ARBA00021898"/>
    </source>
</evidence>
<keyword evidence="5" id="KW-1003">Cell membrane</keyword>
<evidence type="ECO:0000256" key="8">
    <source>
        <dbReference type="ARBA" id="ARBA00022779"/>
    </source>
</evidence>
<dbReference type="CDD" id="cd17908">
    <property type="entry name" value="FliM"/>
    <property type="match status" value="1"/>
</dbReference>
<comment type="caution">
    <text evidence="15">The sequence shown here is derived from an EMBL/GenBank/DDBJ whole genome shotgun (WGS) entry which is preliminary data.</text>
</comment>
<comment type="similarity">
    <text evidence="3">Belongs to the FliM family.</text>
</comment>
<protein>
    <recommendedName>
        <fullName evidence="4 12">Flagellar motor switch protein FliM</fullName>
    </recommendedName>
</protein>
<evidence type="ECO:0000256" key="11">
    <source>
        <dbReference type="ARBA" id="ARBA00025044"/>
    </source>
</evidence>
<organism evidence="15 16">
    <name type="scientific">Paracandidimonas soli</name>
    <dbReference type="NCBI Taxonomy" id="1917182"/>
    <lineage>
        <taxon>Bacteria</taxon>
        <taxon>Pseudomonadati</taxon>
        <taxon>Pseudomonadota</taxon>
        <taxon>Betaproteobacteria</taxon>
        <taxon>Burkholderiales</taxon>
        <taxon>Alcaligenaceae</taxon>
        <taxon>Paracandidimonas</taxon>
    </lineage>
</organism>
<dbReference type="GO" id="GO:0071978">
    <property type="term" value="P:bacterial-type flagellum-dependent swarming motility"/>
    <property type="evidence" value="ECO:0007669"/>
    <property type="project" value="TreeGrafter"/>
</dbReference>
<dbReference type="Gene3D" id="2.30.330.10">
    <property type="entry name" value="SpoA-like"/>
    <property type="match status" value="1"/>
</dbReference>
<dbReference type="InterPro" id="IPR028976">
    <property type="entry name" value="CheC-like_sf"/>
</dbReference>
<sequence>MSYQSFLSQDEVDALLAGVTGETTQEPEEVVYPGGVRPYDLSSPDRVVRHRMQTLELINERFARRLRGVFLNFMRRNADITVSSLRVQKYSDFERNLPVPSNLNMVTMKPLRGTALFTFDPNLVFLVIDSLFGGHGRYSTRVEGRDFTTTEQRIIRRLLSMTLDSYAEAWESVYPVEFEYIRSEMHTKFASITSGNEIVVVASFNIEFGTAGGNLNICLPYSMIEPLRDILTRPLQSAGSGAIDQRWTHQLSRQVRSADVELAVDFTSIETTVSELLRLKVGDVLPIDIPSTVTANVGGVPVLECTYGTFNNRYALRVQRVIRHSDTDEQPLKRASTESTEHEQPQVANHD</sequence>
<evidence type="ECO:0000313" key="15">
    <source>
        <dbReference type="EMBL" id="TCV00822.1"/>
    </source>
</evidence>
<dbReference type="PANTHER" id="PTHR30034:SF3">
    <property type="entry name" value="FLAGELLAR MOTOR SWITCH PROTEIN FLIM"/>
    <property type="match status" value="1"/>
</dbReference>
<dbReference type="Pfam" id="PF02154">
    <property type="entry name" value="FliM"/>
    <property type="match status" value="1"/>
</dbReference>
<dbReference type="EMBL" id="SMBX01000003">
    <property type="protein sequence ID" value="TCV00822.1"/>
    <property type="molecule type" value="Genomic_DNA"/>
</dbReference>
<keyword evidence="9" id="KW-0472">Membrane</keyword>
<keyword evidence="7" id="KW-0997">Cell inner membrane</keyword>
<evidence type="ECO:0000256" key="10">
    <source>
        <dbReference type="ARBA" id="ARBA00023143"/>
    </source>
</evidence>
<keyword evidence="15" id="KW-0282">Flagellum</keyword>
<reference evidence="15 16" key="1">
    <citation type="submission" date="2019-03" db="EMBL/GenBank/DDBJ databases">
        <title>Genomic Encyclopedia of Type Strains, Phase IV (KMG-IV): sequencing the most valuable type-strain genomes for metagenomic binning, comparative biology and taxonomic classification.</title>
        <authorList>
            <person name="Goeker M."/>
        </authorList>
    </citation>
    <scope>NUCLEOTIDE SEQUENCE [LARGE SCALE GENOMIC DNA]</scope>
    <source>
        <strain evidence="15 16">DSM 100048</strain>
    </source>
</reference>
<accession>A0A4R3VB46</accession>
<feature type="domain" description="Flagellar motor switch protein FliN-like C-terminal" evidence="14">
    <location>
        <begin position="254"/>
        <end position="322"/>
    </location>
</feature>
<comment type="function">
    <text evidence="11">FliM is one of three proteins (FliG, FliN, FliM) that forms the rotor-mounted switch complex (C ring), located at the base of the basal body. This complex interacts with the CheY and CheZ chemotaxis proteins, in addition to contacting components of the motor that determine the direction of flagellar rotation.</text>
</comment>
<dbReference type="OrthoDB" id="9806941at2"/>
<keyword evidence="16" id="KW-1185">Reference proteome</keyword>
<keyword evidence="6" id="KW-0145">Chemotaxis</keyword>
<dbReference type="PANTHER" id="PTHR30034">
    <property type="entry name" value="FLAGELLAR MOTOR SWITCH PROTEIN FLIM"/>
    <property type="match status" value="1"/>
</dbReference>
<keyword evidence="15" id="KW-0969">Cilium</keyword>
<dbReference type="AlphaFoldDB" id="A0A4R3VB46"/>
<dbReference type="GO" id="GO:0050918">
    <property type="term" value="P:positive chemotaxis"/>
    <property type="evidence" value="ECO:0007669"/>
    <property type="project" value="TreeGrafter"/>
</dbReference>
<keyword evidence="15" id="KW-0966">Cell projection</keyword>
<evidence type="ECO:0000256" key="12">
    <source>
        <dbReference type="NCBIfam" id="TIGR01397"/>
    </source>
</evidence>
<dbReference type="GO" id="GO:0005886">
    <property type="term" value="C:plasma membrane"/>
    <property type="evidence" value="ECO:0007669"/>
    <property type="project" value="UniProtKB-SubCell"/>
</dbReference>
<feature type="region of interest" description="Disordered" evidence="13">
    <location>
        <begin position="326"/>
        <end position="351"/>
    </location>
</feature>
<dbReference type="GO" id="GO:0003774">
    <property type="term" value="F:cytoskeletal motor activity"/>
    <property type="evidence" value="ECO:0007669"/>
    <property type="project" value="InterPro"/>
</dbReference>
<dbReference type="InterPro" id="IPR001689">
    <property type="entry name" value="Flag_FliM"/>
</dbReference>
<dbReference type="PIRSF" id="PIRSF002888">
    <property type="entry name" value="FliM"/>
    <property type="match status" value="1"/>
</dbReference>
<dbReference type="Gene3D" id="3.40.1550.10">
    <property type="entry name" value="CheC-like"/>
    <property type="match status" value="1"/>
</dbReference>
<name>A0A4R3VB46_9BURK</name>
<dbReference type="RefSeq" id="WP_132475850.1">
    <property type="nucleotide sequence ID" value="NZ_JBHRVM010000001.1"/>
</dbReference>
<evidence type="ECO:0000256" key="2">
    <source>
        <dbReference type="ARBA" id="ARBA00004417"/>
    </source>
</evidence>
<dbReference type="SUPFAM" id="SSF101801">
    <property type="entry name" value="Surface presentation of antigens (SPOA)"/>
    <property type="match status" value="1"/>
</dbReference>
<dbReference type="SUPFAM" id="SSF103039">
    <property type="entry name" value="CheC-like"/>
    <property type="match status" value="1"/>
</dbReference>